<dbReference type="EMBL" id="JAVXUO010002241">
    <property type="protein sequence ID" value="KAK2975079.1"/>
    <property type="molecule type" value="Genomic_DNA"/>
</dbReference>
<feature type="compositionally biased region" description="Acidic residues" evidence="1">
    <location>
        <begin position="1"/>
        <end position="10"/>
    </location>
</feature>
<feature type="region of interest" description="Disordered" evidence="1">
    <location>
        <begin position="1"/>
        <end position="66"/>
    </location>
</feature>
<sequence>MDPEPGEAEEPACRGHGYQLSPRTDRLMKEPSPPSSPKTDFQSRATEPPRPDIPKPASYRDIVSNSQGREIDFERYMEDSTTSNNDHIIDTALVHLSIPQTIFNRFHALPKEIHVKLLKSGTGNIHLEINTLKQAID</sequence>
<name>A0AA88QQ96_9ASTE</name>
<evidence type="ECO:0000313" key="2">
    <source>
        <dbReference type="EMBL" id="KAK2975079.1"/>
    </source>
</evidence>
<keyword evidence="3" id="KW-1185">Reference proteome</keyword>
<dbReference type="AlphaFoldDB" id="A0AA88QQ96"/>
<proteinExistence type="predicted"/>
<comment type="caution">
    <text evidence="2">The sequence shown here is derived from an EMBL/GenBank/DDBJ whole genome shotgun (WGS) entry which is preliminary data.</text>
</comment>
<organism evidence="2 3">
    <name type="scientific">Escallonia rubra</name>
    <dbReference type="NCBI Taxonomy" id="112253"/>
    <lineage>
        <taxon>Eukaryota</taxon>
        <taxon>Viridiplantae</taxon>
        <taxon>Streptophyta</taxon>
        <taxon>Embryophyta</taxon>
        <taxon>Tracheophyta</taxon>
        <taxon>Spermatophyta</taxon>
        <taxon>Magnoliopsida</taxon>
        <taxon>eudicotyledons</taxon>
        <taxon>Gunneridae</taxon>
        <taxon>Pentapetalae</taxon>
        <taxon>asterids</taxon>
        <taxon>campanulids</taxon>
        <taxon>Escalloniales</taxon>
        <taxon>Escalloniaceae</taxon>
        <taxon>Escallonia</taxon>
    </lineage>
</organism>
<protein>
    <submittedName>
        <fullName evidence="2">Uncharacterized protein</fullName>
    </submittedName>
</protein>
<accession>A0AA88QQ96</accession>
<reference evidence="2" key="1">
    <citation type="submission" date="2022-12" db="EMBL/GenBank/DDBJ databases">
        <title>Draft genome assemblies for two species of Escallonia (Escalloniales).</title>
        <authorList>
            <person name="Chanderbali A."/>
            <person name="Dervinis C."/>
            <person name="Anghel I."/>
            <person name="Soltis D."/>
            <person name="Soltis P."/>
            <person name="Zapata F."/>
        </authorList>
    </citation>
    <scope>NUCLEOTIDE SEQUENCE</scope>
    <source>
        <strain evidence="2">UCBG92.1500</strain>
        <tissue evidence="2">Leaf</tissue>
    </source>
</reference>
<dbReference type="Proteomes" id="UP001187471">
    <property type="component" value="Unassembled WGS sequence"/>
</dbReference>
<evidence type="ECO:0000313" key="3">
    <source>
        <dbReference type="Proteomes" id="UP001187471"/>
    </source>
</evidence>
<gene>
    <name evidence="2" type="ORF">RJ640_001390</name>
</gene>
<evidence type="ECO:0000256" key="1">
    <source>
        <dbReference type="SAM" id="MobiDB-lite"/>
    </source>
</evidence>